<evidence type="ECO:0000259" key="1">
    <source>
        <dbReference type="PROSITE" id="PS50234"/>
    </source>
</evidence>
<reference evidence="2" key="1">
    <citation type="journal article" date="2014" name="Genome Announc.">
        <title>Draft Genome Sequences of Marine Flavobacterium Nonlabens Strains NR17, NR24, NR27, NR32, NR33, and Ara13.</title>
        <authorList>
            <person name="Nakanishi M."/>
            <person name="Meirelles P."/>
            <person name="Suzuki R."/>
            <person name="Takatani N."/>
            <person name="Mino S."/>
            <person name="Suda W."/>
            <person name="Oshima K."/>
            <person name="Hattori M."/>
            <person name="Ohkuma M."/>
            <person name="Hosokawa M."/>
            <person name="Miyashita K."/>
            <person name="Thompson F.L."/>
            <person name="Niwa A."/>
            <person name="Sawabe T."/>
            <person name="Sawabe T."/>
        </authorList>
    </citation>
    <scope>NUCLEOTIDE SEQUENCE [LARGE SCALE GENOMIC DNA]</scope>
    <source>
        <strain evidence="2">JCM 19294</strain>
    </source>
</reference>
<dbReference type="Gene3D" id="3.40.50.410">
    <property type="entry name" value="von Willebrand factor, type A domain"/>
    <property type="match status" value="1"/>
</dbReference>
<dbReference type="AlphaFoldDB" id="A0A090Q2H5"/>
<dbReference type="SMART" id="SM00327">
    <property type="entry name" value="VWA"/>
    <property type="match status" value="1"/>
</dbReference>
<accession>A0A090Q2H5</accession>
<dbReference type="PROSITE" id="PS51257">
    <property type="entry name" value="PROKAR_LIPOPROTEIN"/>
    <property type="match status" value="1"/>
</dbReference>
<dbReference type="SUPFAM" id="SSF53300">
    <property type="entry name" value="vWA-like"/>
    <property type="match status" value="1"/>
</dbReference>
<dbReference type="Pfam" id="PF00092">
    <property type="entry name" value="VWA"/>
    <property type="match status" value="1"/>
</dbReference>
<protein>
    <submittedName>
        <fullName evidence="2">von willebrand factor type A domain protein</fullName>
    </submittedName>
</protein>
<dbReference type="Pfam" id="PF12450">
    <property type="entry name" value="vWF_A"/>
    <property type="match status" value="1"/>
</dbReference>
<proteinExistence type="predicted"/>
<dbReference type="Proteomes" id="UP000029221">
    <property type="component" value="Unassembled WGS sequence"/>
</dbReference>
<dbReference type="InterPro" id="IPR036465">
    <property type="entry name" value="vWFA_dom_sf"/>
</dbReference>
<dbReference type="InterPro" id="IPR022156">
    <property type="entry name" value="Uncharacterised_YfbK_N"/>
</dbReference>
<gene>
    <name evidence="2" type="ORF">JCM19294_1900</name>
</gene>
<sequence length="484" mass="53143">MKKLLSLLIITLFFVISCEDQGMFYNDSSYPEPFSGDQYNEVTENPFLDVTEFPISTFSIDADGGSYSNVRRFLQQEAVLPPVNAVRTEEIINYFDMNYDDDFSTSPITINGEITSCPWTNGHKLARIGIKGKDIDLTTVAGSNYVFLIDVSGSMSSPDKLGLLKSGFKFLVDELNDDDIVSIVTYAGADRVVLDGAPGSDKIRIKQAIDDLGFGGGTAGARGIVTAYEIAQSYYINNGNNRVILGTDGDFNIGVSDQEGLIELIEDKKESGVFLTALGVGRGNLNEGTLEQLANKGNGTYEYIDKTEQLLKVFVHERNKFFTAAQDVKIQVEFSPTEVQSYRLIGYANRLLQDDQFEDDEDDAGEIGRGQSITAFYEIVPASTAGSANQPSLKVNLRYKEPVNSTSNLLVEELLDANLDFNASSSQQKLGAAAASFGMNLRSSSYKGSFNYGDIEQVLQSVQLSDPHGYIQEFKELVQLADRL</sequence>
<dbReference type="InterPro" id="IPR021908">
    <property type="entry name" value="YfbK_C"/>
</dbReference>
<organism evidence="2 3">
    <name type="scientific">Nonlabens tegetincola</name>
    <dbReference type="NCBI Taxonomy" id="323273"/>
    <lineage>
        <taxon>Bacteria</taxon>
        <taxon>Pseudomonadati</taxon>
        <taxon>Bacteroidota</taxon>
        <taxon>Flavobacteriia</taxon>
        <taxon>Flavobacteriales</taxon>
        <taxon>Flavobacteriaceae</taxon>
        <taxon>Nonlabens</taxon>
    </lineage>
</organism>
<evidence type="ECO:0000313" key="3">
    <source>
        <dbReference type="Proteomes" id="UP000029221"/>
    </source>
</evidence>
<dbReference type="Pfam" id="PF12034">
    <property type="entry name" value="YfbK_C"/>
    <property type="match status" value="1"/>
</dbReference>
<feature type="domain" description="VWFA" evidence="1">
    <location>
        <begin position="144"/>
        <end position="318"/>
    </location>
</feature>
<dbReference type="PANTHER" id="PTHR10579">
    <property type="entry name" value="CALCIUM-ACTIVATED CHLORIDE CHANNEL REGULATOR"/>
    <property type="match status" value="1"/>
</dbReference>
<comment type="caution">
    <text evidence="2">The sequence shown here is derived from an EMBL/GenBank/DDBJ whole genome shotgun (WGS) entry which is preliminary data.</text>
</comment>
<evidence type="ECO:0000313" key="2">
    <source>
        <dbReference type="EMBL" id="GAK96387.1"/>
    </source>
</evidence>
<dbReference type="PANTHER" id="PTHR10579:SF43">
    <property type="entry name" value="ZINC FINGER (C3HC4-TYPE RING FINGER) FAMILY PROTEIN"/>
    <property type="match status" value="1"/>
</dbReference>
<name>A0A090Q2H5_9FLAO</name>
<keyword evidence="3" id="KW-1185">Reference proteome</keyword>
<dbReference type="PROSITE" id="PS50234">
    <property type="entry name" value="VWFA"/>
    <property type="match status" value="1"/>
</dbReference>
<dbReference type="RefSeq" id="WP_179944151.1">
    <property type="nucleotide sequence ID" value="NZ_BBML01000002.1"/>
</dbReference>
<dbReference type="InterPro" id="IPR051266">
    <property type="entry name" value="CLCR"/>
</dbReference>
<dbReference type="eggNOG" id="COG2304">
    <property type="taxonomic scope" value="Bacteria"/>
</dbReference>
<dbReference type="EMBL" id="BBML01000002">
    <property type="protein sequence ID" value="GAK96387.1"/>
    <property type="molecule type" value="Genomic_DNA"/>
</dbReference>
<dbReference type="InterPro" id="IPR002035">
    <property type="entry name" value="VWF_A"/>
</dbReference>